<dbReference type="EMBL" id="CP055305">
    <property type="protein sequence ID" value="QLB43138.1"/>
    <property type="molecule type" value="Genomic_DNA"/>
</dbReference>
<dbReference type="AlphaFoldDB" id="A0A7D5HVW4"/>
<dbReference type="HAMAP" id="MF_00720">
    <property type="entry name" value="PriB"/>
    <property type="match status" value="1"/>
</dbReference>
<dbReference type="InterPro" id="IPR023646">
    <property type="entry name" value="Prisomal_replication_PriB"/>
</dbReference>
<name>A0A7D5HVW4_9PAST</name>
<dbReference type="Pfam" id="PF22657">
    <property type="entry name" value="SSB_1"/>
    <property type="match status" value="1"/>
</dbReference>
<keyword evidence="3 4" id="KW-0238">DNA-binding</keyword>
<dbReference type="SUPFAM" id="SSF50249">
    <property type="entry name" value="Nucleic acid-binding proteins"/>
    <property type="match status" value="1"/>
</dbReference>
<dbReference type="InterPro" id="IPR012340">
    <property type="entry name" value="NA-bd_OB-fold"/>
</dbReference>
<comment type="subunit">
    <text evidence="4">Homodimer. Interacts with PriA and DnaT. Component of the replication restart primosome. Primosome assembly occurs via a 'hand-off' mechanism. PriA binds to replication forks, subsequently PriB then DnaT bind; DnaT then displaces ssDNA to generate the helicase loading substrate.</text>
</comment>
<dbReference type="GO" id="GO:0003697">
    <property type="term" value="F:single-stranded DNA binding"/>
    <property type="evidence" value="ECO:0007669"/>
    <property type="project" value="UniProtKB-UniRule"/>
</dbReference>
<evidence type="ECO:0000256" key="3">
    <source>
        <dbReference type="ARBA" id="ARBA00023125"/>
    </source>
</evidence>
<organism evidence="5 7">
    <name type="scientific">Mannheimia pernigra</name>
    <dbReference type="NCBI Taxonomy" id="111844"/>
    <lineage>
        <taxon>Bacteria</taxon>
        <taxon>Pseudomonadati</taxon>
        <taxon>Pseudomonadota</taxon>
        <taxon>Gammaproteobacteria</taxon>
        <taxon>Pasteurellales</taxon>
        <taxon>Pasteurellaceae</taxon>
        <taxon>Mannheimia</taxon>
    </lineage>
</organism>
<evidence type="ECO:0000313" key="5">
    <source>
        <dbReference type="EMBL" id="QLB41211.1"/>
    </source>
</evidence>
<keyword evidence="7" id="KW-1185">Reference proteome</keyword>
<keyword evidence="1 4" id="KW-0639">Primosome</keyword>
<evidence type="ECO:0000256" key="4">
    <source>
        <dbReference type="HAMAP-Rule" id="MF_00720"/>
    </source>
</evidence>
<keyword evidence="2 4" id="KW-0235">DNA replication</keyword>
<dbReference type="KEGG" id="mpeg:HV560_10125"/>
<dbReference type="Gene3D" id="2.40.50.140">
    <property type="entry name" value="Nucleic acid-binding proteins"/>
    <property type="match status" value="1"/>
</dbReference>
<dbReference type="GO" id="GO:0006269">
    <property type="term" value="P:DNA replication, synthesis of primer"/>
    <property type="evidence" value="ECO:0007669"/>
    <property type="project" value="UniProtKB-KW"/>
</dbReference>
<evidence type="ECO:0000256" key="2">
    <source>
        <dbReference type="ARBA" id="ARBA00022705"/>
    </source>
</evidence>
<reference evidence="7 8" key="1">
    <citation type="submission" date="2020-06" db="EMBL/GenBank/DDBJ databases">
        <title>Mannheimia pernigra sp. nov. isolated from bovine respiratory tract.</title>
        <authorList>
            <person name="Kuhnert P."/>
            <person name="Akarsu-Egger H."/>
        </authorList>
    </citation>
    <scope>NUCLEOTIDE SEQUENCE [LARGE SCALE GENOMIC DNA]</scope>
    <source>
        <strain evidence="6 8">17CN0883</strain>
        <strain evidence="5 7">BNO311</strain>
    </source>
</reference>
<evidence type="ECO:0000256" key="1">
    <source>
        <dbReference type="ARBA" id="ARBA00022515"/>
    </source>
</evidence>
<dbReference type="InterPro" id="IPR000424">
    <property type="entry name" value="Primosome_PriB/ssb"/>
</dbReference>
<comment type="similarity">
    <text evidence="4">Belongs to the PriB family.</text>
</comment>
<evidence type="ECO:0000313" key="6">
    <source>
        <dbReference type="EMBL" id="QLB43138.1"/>
    </source>
</evidence>
<dbReference type="NCBIfam" id="TIGR04418">
    <property type="entry name" value="PriB_gamma"/>
    <property type="match status" value="1"/>
</dbReference>
<dbReference type="GO" id="GO:1990077">
    <property type="term" value="C:primosome complex"/>
    <property type="evidence" value="ECO:0007669"/>
    <property type="project" value="UniProtKB-UniRule"/>
</dbReference>
<dbReference type="PIRSF" id="PIRSF003135">
    <property type="entry name" value="Primosomal_n"/>
    <property type="match status" value="1"/>
</dbReference>
<protein>
    <recommendedName>
        <fullName evidence="4">Replication restart protein PriB</fullName>
    </recommendedName>
</protein>
<gene>
    <name evidence="4 5" type="primary">priB</name>
    <name evidence="5" type="ORF">HV559_10225</name>
    <name evidence="6" type="ORF">HV560_10125</name>
</gene>
<comment type="function">
    <text evidence="4">Involved in the restart of stalled replication forks, which reloads the replicative helicase on sites other than the origin of replication; the PriA-PriB pathway is the major replication restart pathway. During primosome assembly it facilitates complex formation between PriA and DnaT on DNA; stabilizes PriA on DNA. Stimulates the DNA unwinding activity of PriA helicase.</text>
</comment>
<evidence type="ECO:0000313" key="8">
    <source>
        <dbReference type="Proteomes" id="UP000509784"/>
    </source>
</evidence>
<dbReference type="EMBL" id="CP055306">
    <property type="protein sequence ID" value="QLB41211.1"/>
    <property type="molecule type" value="Genomic_DNA"/>
</dbReference>
<dbReference type="Proteomes" id="UP000509660">
    <property type="component" value="Chromosome"/>
</dbReference>
<proteinExistence type="inferred from homology"/>
<sequence>MNQRKQANNSPIDNCLILSGRISTRVKQSLSPLGVPHYSFWLEHRSNQTEVNLERQAWCKIQVILAGNQFSYLTQQIKLGERVRIKGFIHTHKDFNGLNQLVLHTEQIEFIDQEKPNGTLFPSS</sequence>
<dbReference type="PROSITE" id="PS50935">
    <property type="entry name" value="SSB"/>
    <property type="match status" value="1"/>
</dbReference>
<dbReference type="RefSeq" id="WP_176810320.1">
    <property type="nucleotide sequence ID" value="NZ_CP055305.1"/>
</dbReference>
<dbReference type="Proteomes" id="UP000509784">
    <property type="component" value="Chromosome"/>
</dbReference>
<evidence type="ECO:0000313" key="7">
    <source>
        <dbReference type="Proteomes" id="UP000509660"/>
    </source>
</evidence>
<accession>A0A7D5HVW4</accession>